<dbReference type="AlphaFoldDB" id="A0A1C7DG36"/>
<evidence type="ECO:0000313" key="5">
    <source>
        <dbReference type="Proteomes" id="UP000092661"/>
    </source>
</evidence>
<reference evidence="5" key="2">
    <citation type="submission" date="2016-07" db="EMBL/GenBank/DDBJ databases">
        <authorList>
            <person name="See-Too W.S."/>
        </authorList>
    </citation>
    <scope>NUCLEOTIDE SEQUENCE [LARGE SCALE GENOMIC DNA]</scope>
    <source>
        <strain evidence="5">DSM 14505</strain>
    </source>
</reference>
<dbReference type="Gene3D" id="3.60.40.10">
    <property type="entry name" value="PPM-type phosphatase domain"/>
    <property type="match status" value="1"/>
</dbReference>
<dbReference type="SUPFAM" id="SSF81606">
    <property type="entry name" value="PP2C-like"/>
    <property type="match status" value="1"/>
</dbReference>
<protein>
    <submittedName>
        <fullName evidence="2 3">Protein phosphatase</fullName>
    </submittedName>
</protein>
<dbReference type="InterPro" id="IPR036457">
    <property type="entry name" value="PPM-type-like_dom_sf"/>
</dbReference>
<dbReference type="Pfam" id="PF13672">
    <property type="entry name" value="PP2C_2"/>
    <property type="match status" value="1"/>
</dbReference>
<name>A0A1C7DG36_9BACL</name>
<dbReference type="eggNOG" id="COG0631">
    <property type="taxonomic scope" value="Bacteria"/>
</dbReference>
<accession>A0A1C7DG36</accession>
<dbReference type="PROSITE" id="PS51746">
    <property type="entry name" value="PPM_2"/>
    <property type="match status" value="1"/>
</dbReference>
<evidence type="ECO:0000259" key="1">
    <source>
        <dbReference type="PROSITE" id="PS51746"/>
    </source>
</evidence>
<dbReference type="SMART" id="SM00331">
    <property type="entry name" value="PP2C_SIG"/>
    <property type="match status" value="1"/>
</dbReference>
<evidence type="ECO:0000313" key="3">
    <source>
        <dbReference type="EMBL" id="EIM07749.1"/>
    </source>
</evidence>
<dbReference type="EMBL" id="CP016534">
    <property type="protein sequence ID" value="ANU10510.1"/>
    <property type="molecule type" value="Genomic_DNA"/>
</dbReference>
<dbReference type="PANTHER" id="PTHR47992">
    <property type="entry name" value="PROTEIN PHOSPHATASE"/>
    <property type="match status" value="1"/>
</dbReference>
<evidence type="ECO:0000313" key="2">
    <source>
        <dbReference type="EMBL" id="ANU10510.1"/>
    </source>
</evidence>
<feature type="domain" description="PPM-type phosphatase" evidence="1">
    <location>
        <begin position="3"/>
        <end position="244"/>
    </location>
</feature>
<dbReference type="CDD" id="cd00143">
    <property type="entry name" value="PP2Cc"/>
    <property type="match status" value="1"/>
</dbReference>
<keyword evidence="5" id="KW-1185">Reference proteome</keyword>
<gene>
    <name evidence="3" type="ORF">A1A1_03902</name>
    <name evidence="2" type="ORF">BBH88_09425</name>
</gene>
<dbReference type="Proteomes" id="UP000092661">
    <property type="component" value="Chromosome"/>
</dbReference>
<organism evidence="3 4">
    <name type="scientific">Planococcus antarcticus DSM 14505</name>
    <dbReference type="NCBI Taxonomy" id="1185653"/>
    <lineage>
        <taxon>Bacteria</taxon>
        <taxon>Bacillati</taxon>
        <taxon>Bacillota</taxon>
        <taxon>Bacilli</taxon>
        <taxon>Bacillales</taxon>
        <taxon>Caryophanaceae</taxon>
        <taxon>Planococcus</taxon>
    </lineage>
</organism>
<dbReference type="GO" id="GO:0004722">
    <property type="term" value="F:protein serine/threonine phosphatase activity"/>
    <property type="evidence" value="ECO:0007669"/>
    <property type="project" value="InterPro"/>
</dbReference>
<proteinExistence type="predicted"/>
<dbReference type="OrthoDB" id="9801841at2"/>
<evidence type="ECO:0000313" key="4">
    <source>
        <dbReference type="Proteomes" id="UP000004725"/>
    </source>
</evidence>
<dbReference type="NCBIfam" id="NF033484">
    <property type="entry name" value="Stp1_PP2C_phos"/>
    <property type="match status" value="1"/>
</dbReference>
<dbReference type="Proteomes" id="UP000004725">
    <property type="component" value="Unassembled WGS sequence"/>
</dbReference>
<sequence length="249" mass="27430">MFQYVVESDTGKIREVNEDSVAVLKRPDGLLLAIVADGMGGHKAGDVASKMTVDQLSRYFLDDEAKAFSTLDNKKRWLSERIQTINRLVFDHSMANLECKGMGTTLVAALIEGDEGILCHIGDSRAYLINGGIEQITRDHSYVNVLVDSGEISQEEAEEHPKKNWIVRALGTEASIERELIHFSFMTAPYLLICSDGLSNKIPKEELASIVRSTAPLSQKGQELVTLANDLGGEDNISFILLSSMDKEV</sequence>
<dbReference type="InterPro" id="IPR001932">
    <property type="entry name" value="PPM-type_phosphatase-like_dom"/>
</dbReference>
<reference evidence="2" key="3">
    <citation type="submission" date="2016-10" db="EMBL/GenBank/DDBJ databases">
        <authorList>
            <person name="See-Too W.S."/>
        </authorList>
    </citation>
    <scope>NUCLEOTIDE SEQUENCE</scope>
    <source>
        <strain evidence="2">DSM 14505</strain>
    </source>
</reference>
<dbReference type="RefSeq" id="WP_006828792.1">
    <property type="nucleotide sequence ID" value="NZ_AJYB01000012.1"/>
</dbReference>
<dbReference type="SMART" id="SM00332">
    <property type="entry name" value="PP2Cc"/>
    <property type="match status" value="1"/>
</dbReference>
<dbReference type="InterPro" id="IPR015655">
    <property type="entry name" value="PP2C"/>
</dbReference>
<dbReference type="EMBL" id="AJYB01000012">
    <property type="protein sequence ID" value="EIM07749.1"/>
    <property type="molecule type" value="Genomic_DNA"/>
</dbReference>
<dbReference type="KEGG" id="pana:BBH88_09425"/>
<reference evidence="3 4" key="1">
    <citation type="journal article" date="2012" name="J. Bacteriol.">
        <title>Genome Sequence of the Antarctic Psychrophile Bacterium Planococcus antarcticus DSM 14505.</title>
        <authorList>
            <person name="Margolles A."/>
            <person name="Gueimonde M."/>
            <person name="Sanchez B."/>
        </authorList>
    </citation>
    <scope>NUCLEOTIDE SEQUENCE [LARGE SCALE GENOMIC DNA]</scope>
    <source>
        <strain evidence="3 4">DSM 14505</strain>
    </source>
</reference>